<gene>
    <name evidence="1" type="ORF">EYZ11_003912</name>
</gene>
<dbReference type="AlphaFoldDB" id="A0A4S3JMH2"/>
<accession>A0A4S3JMH2</accession>
<dbReference type="VEuPathDB" id="FungiDB:EYZ11_003912"/>
<evidence type="ECO:0000313" key="2">
    <source>
        <dbReference type="Proteomes" id="UP000308092"/>
    </source>
</evidence>
<name>A0A4S3JMH2_9EURO</name>
<protein>
    <submittedName>
        <fullName evidence="1">Uncharacterized protein</fullName>
    </submittedName>
</protein>
<evidence type="ECO:0000313" key="1">
    <source>
        <dbReference type="EMBL" id="THC96620.1"/>
    </source>
</evidence>
<proteinExistence type="predicted"/>
<sequence>MDIRSRIEENPLLETSAAPLTPLRYATSTAFVEIPMKEVEE</sequence>
<organism evidence="1 2">
    <name type="scientific">Aspergillus tanneri</name>
    <dbReference type="NCBI Taxonomy" id="1220188"/>
    <lineage>
        <taxon>Eukaryota</taxon>
        <taxon>Fungi</taxon>
        <taxon>Dikarya</taxon>
        <taxon>Ascomycota</taxon>
        <taxon>Pezizomycotina</taxon>
        <taxon>Eurotiomycetes</taxon>
        <taxon>Eurotiomycetidae</taxon>
        <taxon>Eurotiales</taxon>
        <taxon>Aspergillaceae</taxon>
        <taxon>Aspergillus</taxon>
        <taxon>Aspergillus subgen. Circumdati</taxon>
    </lineage>
</organism>
<keyword evidence="2" id="KW-1185">Reference proteome</keyword>
<comment type="caution">
    <text evidence="1">The sequence shown here is derived from an EMBL/GenBank/DDBJ whole genome shotgun (WGS) entry which is preliminary data.</text>
</comment>
<reference evidence="1 2" key="1">
    <citation type="submission" date="2019-03" db="EMBL/GenBank/DDBJ databases">
        <title>The genome sequence of a newly discovered highly antifungal drug resistant Aspergillus species, Aspergillus tanneri NIH 1004.</title>
        <authorList>
            <person name="Mounaud S."/>
            <person name="Singh I."/>
            <person name="Joardar V."/>
            <person name="Pakala S."/>
            <person name="Pakala S."/>
            <person name="Venepally P."/>
            <person name="Hoover J."/>
            <person name="Nierman W."/>
            <person name="Chung J."/>
            <person name="Losada L."/>
        </authorList>
    </citation>
    <scope>NUCLEOTIDE SEQUENCE [LARGE SCALE GENOMIC DNA]</scope>
    <source>
        <strain evidence="1 2">NIH1004</strain>
    </source>
</reference>
<dbReference type="EMBL" id="SOSA01000106">
    <property type="protein sequence ID" value="THC96620.1"/>
    <property type="molecule type" value="Genomic_DNA"/>
</dbReference>
<dbReference type="Proteomes" id="UP000308092">
    <property type="component" value="Unassembled WGS sequence"/>
</dbReference>